<dbReference type="EMBL" id="WEGI01000026">
    <property type="protein sequence ID" value="MQY31912.1"/>
    <property type="molecule type" value="Genomic_DNA"/>
</dbReference>
<protein>
    <recommendedName>
        <fullName evidence="2">histidine kinase</fullName>
        <ecNumber evidence="2">2.7.13.3</ecNumber>
    </recommendedName>
</protein>
<keyword evidence="9" id="KW-1133">Transmembrane helix</keyword>
<organism evidence="12 13">
    <name type="scientific">Nocardia aurantia</name>
    <dbReference type="NCBI Taxonomy" id="2585199"/>
    <lineage>
        <taxon>Bacteria</taxon>
        <taxon>Bacillati</taxon>
        <taxon>Actinomycetota</taxon>
        <taxon>Actinomycetes</taxon>
        <taxon>Mycobacteriales</taxon>
        <taxon>Nocardiaceae</taxon>
        <taxon>Nocardia</taxon>
    </lineage>
</organism>
<dbReference type="CDD" id="cd16917">
    <property type="entry name" value="HATPase_UhpB-NarQ-NarX-like"/>
    <property type="match status" value="1"/>
</dbReference>
<evidence type="ECO:0000256" key="6">
    <source>
        <dbReference type="ARBA" id="ARBA00022777"/>
    </source>
</evidence>
<evidence type="ECO:0000256" key="7">
    <source>
        <dbReference type="ARBA" id="ARBA00022840"/>
    </source>
</evidence>
<keyword evidence="7" id="KW-0067">ATP-binding</keyword>
<keyword evidence="8" id="KW-0902">Two-component regulatory system</keyword>
<dbReference type="GO" id="GO:0000155">
    <property type="term" value="F:phosphorelay sensor kinase activity"/>
    <property type="evidence" value="ECO:0007669"/>
    <property type="project" value="InterPro"/>
</dbReference>
<name>A0A7K0E3B8_9NOCA</name>
<dbReference type="RefSeq" id="WP_194291138.1">
    <property type="nucleotide sequence ID" value="NZ_WEGI01000026.1"/>
</dbReference>
<evidence type="ECO:0000313" key="12">
    <source>
        <dbReference type="EMBL" id="MQY31912.1"/>
    </source>
</evidence>
<evidence type="ECO:0000313" key="13">
    <source>
        <dbReference type="Proteomes" id="UP000431401"/>
    </source>
</evidence>
<feature type="domain" description="Signal transduction histidine kinase subgroup 3 dimerisation and phosphoacceptor" evidence="11">
    <location>
        <begin position="177"/>
        <end position="243"/>
    </location>
</feature>
<comment type="catalytic activity">
    <reaction evidence="1">
        <text>ATP + protein L-histidine = ADP + protein N-phospho-L-histidine.</text>
        <dbReference type="EC" id="2.7.13.3"/>
    </reaction>
</comment>
<feature type="transmembrane region" description="Helical" evidence="9">
    <location>
        <begin position="100"/>
        <end position="121"/>
    </location>
</feature>
<keyword evidence="4" id="KW-0808">Transferase</keyword>
<evidence type="ECO:0000256" key="3">
    <source>
        <dbReference type="ARBA" id="ARBA00022553"/>
    </source>
</evidence>
<evidence type="ECO:0000256" key="4">
    <source>
        <dbReference type="ARBA" id="ARBA00022679"/>
    </source>
</evidence>
<accession>A0A7K0E3B8</accession>
<evidence type="ECO:0000256" key="9">
    <source>
        <dbReference type="SAM" id="Phobius"/>
    </source>
</evidence>
<gene>
    <name evidence="12" type="ORF">NRB56_75240</name>
</gene>
<dbReference type="Pfam" id="PF02518">
    <property type="entry name" value="HATPase_c"/>
    <property type="match status" value="1"/>
</dbReference>
<dbReference type="PANTHER" id="PTHR24421:SF10">
    <property type="entry name" value="NITRATE_NITRITE SENSOR PROTEIN NARQ"/>
    <property type="match status" value="1"/>
</dbReference>
<feature type="transmembrane region" description="Helical" evidence="9">
    <location>
        <begin position="127"/>
        <end position="147"/>
    </location>
</feature>
<evidence type="ECO:0000256" key="8">
    <source>
        <dbReference type="ARBA" id="ARBA00023012"/>
    </source>
</evidence>
<dbReference type="AlphaFoldDB" id="A0A7K0E3B8"/>
<evidence type="ECO:0000259" key="11">
    <source>
        <dbReference type="Pfam" id="PF07730"/>
    </source>
</evidence>
<dbReference type="InterPro" id="IPR011712">
    <property type="entry name" value="Sig_transdc_His_kin_sub3_dim/P"/>
</dbReference>
<comment type="caution">
    <text evidence="12">The sequence shown here is derived from an EMBL/GenBank/DDBJ whole genome shotgun (WGS) entry which is preliminary data.</text>
</comment>
<keyword evidence="9" id="KW-0472">Membrane</keyword>
<reference evidence="12 13" key="1">
    <citation type="submission" date="2019-10" db="EMBL/GenBank/DDBJ databases">
        <title>Nocardia macrotermitis sp. nov. and Nocardia aurantia sp. nov., isolated from the gut of fungus growing-termite Macrotermes natalensis.</title>
        <authorList>
            <person name="Benndorf R."/>
            <person name="Schwitalla J."/>
            <person name="Martin K."/>
            <person name="De Beer W."/>
            <person name="Kaster A.-K."/>
            <person name="Vollmers J."/>
            <person name="Poulsen M."/>
            <person name="Beemelmanns C."/>
        </authorList>
    </citation>
    <scope>NUCLEOTIDE SEQUENCE [LARGE SCALE GENOMIC DNA]</scope>
    <source>
        <strain evidence="12 13">RB56</strain>
    </source>
</reference>
<dbReference type="Gene3D" id="1.20.5.1930">
    <property type="match status" value="1"/>
</dbReference>
<keyword evidence="9" id="KW-0812">Transmembrane</keyword>
<evidence type="ECO:0000256" key="5">
    <source>
        <dbReference type="ARBA" id="ARBA00022741"/>
    </source>
</evidence>
<dbReference type="GO" id="GO:0016020">
    <property type="term" value="C:membrane"/>
    <property type="evidence" value="ECO:0007669"/>
    <property type="project" value="InterPro"/>
</dbReference>
<keyword evidence="5" id="KW-0547">Nucleotide-binding</keyword>
<evidence type="ECO:0000259" key="10">
    <source>
        <dbReference type="Pfam" id="PF02518"/>
    </source>
</evidence>
<dbReference type="SUPFAM" id="SSF55874">
    <property type="entry name" value="ATPase domain of HSP90 chaperone/DNA topoisomerase II/histidine kinase"/>
    <property type="match status" value="1"/>
</dbReference>
<feature type="transmembrane region" description="Helical" evidence="9">
    <location>
        <begin position="65"/>
        <end position="93"/>
    </location>
</feature>
<dbReference type="InterPro" id="IPR003594">
    <property type="entry name" value="HATPase_dom"/>
</dbReference>
<dbReference type="PANTHER" id="PTHR24421">
    <property type="entry name" value="NITRATE/NITRITE SENSOR PROTEIN NARX-RELATED"/>
    <property type="match status" value="1"/>
</dbReference>
<sequence>MDSYRRRELIVDTVMVIAALGAGLTSEQNILYGDPHGPVALRVADVVLGTACLAGIWIWRRRRPVAFAVAAIVIGIVSTLAGGVGLICAFTVAEYRHWRIAVAISVLAAVAIPPALALYPVPHAGRAFAVGALATFAVTGWGMFVRARRLLLDSMRRRLREAEQAATERAATARRAERERIAREMHDVLAHRLSLIAIHAGALEYHRGASAEDIAAAAAVIRGNTHDALTDLRQVIGLLREDTDEGHPFPRPTLADLPVLLRESREAGLEVACTVPQLELASTSATGRILYRIVQEGLTNVRKHAPKAKVVVRVEDSEHGIDVLVHNEASPVDRPIVPPPGSGTGLTGLRERVHLAGGRIESDPMPGGGFRLHAWLPNPAADREGS</sequence>
<dbReference type="Proteomes" id="UP000431401">
    <property type="component" value="Unassembled WGS sequence"/>
</dbReference>
<dbReference type="GO" id="GO:0046983">
    <property type="term" value="F:protein dimerization activity"/>
    <property type="evidence" value="ECO:0007669"/>
    <property type="project" value="InterPro"/>
</dbReference>
<feature type="domain" description="Histidine kinase/HSP90-like ATPase" evidence="10">
    <location>
        <begin position="289"/>
        <end position="378"/>
    </location>
</feature>
<evidence type="ECO:0000256" key="2">
    <source>
        <dbReference type="ARBA" id="ARBA00012438"/>
    </source>
</evidence>
<dbReference type="Pfam" id="PF07730">
    <property type="entry name" value="HisKA_3"/>
    <property type="match status" value="1"/>
</dbReference>
<dbReference type="InterPro" id="IPR050482">
    <property type="entry name" value="Sensor_HK_TwoCompSys"/>
</dbReference>
<keyword evidence="6" id="KW-0418">Kinase</keyword>
<dbReference type="EC" id="2.7.13.3" evidence="2"/>
<keyword evidence="13" id="KW-1185">Reference proteome</keyword>
<keyword evidence="3" id="KW-0597">Phosphoprotein</keyword>
<dbReference type="Gene3D" id="3.30.565.10">
    <property type="entry name" value="Histidine kinase-like ATPase, C-terminal domain"/>
    <property type="match status" value="1"/>
</dbReference>
<feature type="transmembrane region" description="Helical" evidence="9">
    <location>
        <begin position="39"/>
        <end position="59"/>
    </location>
</feature>
<proteinExistence type="predicted"/>
<dbReference type="GO" id="GO:0005524">
    <property type="term" value="F:ATP binding"/>
    <property type="evidence" value="ECO:0007669"/>
    <property type="project" value="UniProtKB-KW"/>
</dbReference>
<evidence type="ECO:0000256" key="1">
    <source>
        <dbReference type="ARBA" id="ARBA00000085"/>
    </source>
</evidence>
<dbReference type="InterPro" id="IPR036890">
    <property type="entry name" value="HATPase_C_sf"/>
</dbReference>